<proteinExistence type="predicted"/>
<keyword evidence="2" id="KW-1185">Reference proteome</keyword>
<gene>
    <name evidence="1" type="ORF">WMY93_007115</name>
</gene>
<comment type="caution">
    <text evidence="1">The sequence shown here is derived from an EMBL/GenBank/DDBJ whole genome shotgun (WGS) entry which is preliminary data.</text>
</comment>
<accession>A0AAW0PLP9</accession>
<reference evidence="2" key="1">
    <citation type="submission" date="2024-04" db="EMBL/GenBank/DDBJ databases">
        <title>Salinicola lusitanus LLJ914,a marine bacterium isolated from the Okinawa Trough.</title>
        <authorList>
            <person name="Li J."/>
        </authorList>
    </citation>
    <scope>NUCLEOTIDE SEQUENCE [LARGE SCALE GENOMIC DNA]</scope>
</reference>
<protein>
    <submittedName>
        <fullName evidence="1">Uncharacterized protein</fullName>
    </submittedName>
</protein>
<name>A0AAW0PLP9_9GOBI</name>
<evidence type="ECO:0000313" key="1">
    <source>
        <dbReference type="EMBL" id="KAK7930720.1"/>
    </source>
</evidence>
<dbReference type="EMBL" id="JBBPFD010000004">
    <property type="protein sequence ID" value="KAK7930720.1"/>
    <property type="molecule type" value="Genomic_DNA"/>
</dbReference>
<dbReference type="AlphaFoldDB" id="A0AAW0PLP9"/>
<evidence type="ECO:0000313" key="2">
    <source>
        <dbReference type="Proteomes" id="UP001460270"/>
    </source>
</evidence>
<dbReference type="Proteomes" id="UP001460270">
    <property type="component" value="Unassembled WGS sequence"/>
</dbReference>
<sequence>MVEGFYLGAFASDCSRSRLEPHILELRIASSGGCETVLHFVVYHRHSLYHLRKLHELASFAWCPVYTASSGSRLSLYIIFGACLLVVAVHRECSRSSGTAIFSSFFSCNTSTSDTKFSHRLAGLSPHVHRCSVSVLRSCDTDLHVLPNQSGFVRD</sequence>
<organism evidence="1 2">
    <name type="scientific">Mugilogobius chulae</name>
    <name type="common">yellowstripe goby</name>
    <dbReference type="NCBI Taxonomy" id="88201"/>
    <lineage>
        <taxon>Eukaryota</taxon>
        <taxon>Metazoa</taxon>
        <taxon>Chordata</taxon>
        <taxon>Craniata</taxon>
        <taxon>Vertebrata</taxon>
        <taxon>Euteleostomi</taxon>
        <taxon>Actinopterygii</taxon>
        <taxon>Neopterygii</taxon>
        <taxon>Teleostei</taxon>
        <taxon>Neoteleostei</taxon>
        <taxon>Acanthomorphata</taxon>
        <taxon>Gobiaria</taxon>
        <taxon>Gobiiformes</taxon>
        <taxon>Gobioidei</taxon>
        <taxon>Gobiidae</taxon>
        <taxon>Gobionellinae</taxon>
        <taxon>Mugilogobius</taxon>
    </lineage>
</organism>